<accession>A0ABW2KQC5</accession>
<evidence type="ECO:0000256" key="2">
    <source>
        <dbReference type="ARBA" id="ARBA00022630"/>
    </source>
</evidence>
<evidence type="ECO:0000256" key="1">
    <source>
        <dbReference type="ARBA" id="ARBA00001974"/>
    </source>
</evidence>
<dbReference type="NCBIfam" id="NF046068">
    <property type="entry name" value="AkvoneHdxseDnrF"/>
    <property type="match status" value="1"/>
</dbReference>
<dbReference type="Gene3D" id="3.30.9.10">
    <property type="entry name" value="D-Amino Acid Oxidase, subunit A, domain 2"/>
    <property type="match status" value="1"/>
</dbReference>
<dbReference type="InterPro" id="IPR050641">
    <property type="entry name" value="RIFMO-like"/>
</dbReference>
<keyword evidence="4" id="KW-0472">Membrane</keyword>
<keyword evidence="7" id="KW-1185">Reference proteome</keyword>
<dbReference type="NCBIfam" id="NF046069">
    <property type="entry name" value="AkvoneHdxseRdmE"/>
    <property type="match status" value="1"/>
</dbReference>
<evidence type="ECO:0000313" key="6">
    <source>
        <dbReference type="EMBL" id="MFC7331511.1"/>
    </source>
</evidence>
<dbReference type="EMBL" id="JBHTBH010000025">
    <property type="protein sequence ID" value="MFC7331511.1"/>
    <property type="molecule type" value="Genomic_DNA"/>
</dbReference>
<dbReference type="PRINTS" id="PR00420">
    <property type="entry name" value="RNGMNOXGNASE"/>
</dbReference>
<reference evidence="7" key="1">
    <citation type="journal article" date="2019" name="Int. J. Syst. Evol. Microbiol.">
        <title>The Global Catalogue of Microorganisms (GCM) 10K type strain sequencing project: providing services to taxonomists for standard genome sequencing and annotation.</title>
        <authorList>
            <consortium name="The Broad Institute Genomics Platform"/>
            <consortium name="The Broad Institute Genome Sequencing Center for Infectious Disease"/>
            <person name="Wu L."/>
            <person name="Ma J."/>
        </authorList>
    </citation>
    <scope>NUCLEOTIDE SEQUENCE [LARGE SCALE GENOMIC DNA]</scope>
    <source>
        <strain evidence="7">CGMCC 4.7382</strain>
    </source>
</reference>
<keyword evidence="4" id="KW-1133">Transmembrane helix</keyword>
<keyword evidence="6" id="KW-0560">Oxidoreductase</keyword>
<comment type="caution">
    <text evidence="6">The sequence shown here is derived from an EMBL/GenBank/DDBJ whole genome shotgun (WGS) entry which is preliminary data.</text>
</comment>
<dbReference type="PANTHER" id="PTHR43004:SF19">
    <property type="entry name" value="BINDING MONOOXYGENASE, PUTATIVE (JCVI)-RELATED"/>
    <property type="match status" value="1"/>
</dbReference>
<gene>
    <name evidence="6" type="primary">rdmE</name>
    <name evidence="6" type="ORF">ACFQRF_27575</name>
</gene>
<organism evidence="6 7">
    <name type="scientific">Marinactinospora rubrisoli</name>
    <dbReference type="NCBI Taxonomy" id="2715399"/>
    <lineage>
        <taxon>Bacteria</taxon>
        <taxon>Bacillati</taxon>
        <taxon>Actinomycetota</taxon>
        <taxon>Actinomycetes</taxon>
        <taxon>Streptosporangiales</taxon>
        <taxon>Nocardiopsidaceae</taxon>
        <taxon>Marinactinospora</taxon>
    </lineage>
</organism>
<dbReference type="InterPro" id="IPR002938">
    <property type="entry name" value="FAD-bd"/>
</dbReference>
<feature type="domain" description="FAD-binding" evidence="5">
    <location>
        <begin position="17"/>
        <end position="376"/>
    </location>
</feature>
<dbReference type="SUPFAM" id="SSF51905">
    <property type="entry name" value="FAD/NAD(P)-binding domain"/>
    <property type="match status" value="1"/>
</dbReference>
<sequence length="549" mass="58968">MTDSTSTDNGARADAARVDVLVAGGGLAGLSTAMFLARRGIRVMVAEKHPGTSIHPRAAGQNPRTMELLRLGGIAEEVRRVSDIRGSQGVFTIKIAESVRGRVFDTFAESFEDLVGATAECAPEPWALVAQDRLEPIMLDQARRFGATVVFGTEVVSFEQDGDGVTVVLRDRAGGGERAVRAGYLVAADGDRSPIRERLAIPRYGYGTLAHVMGMIFEADLSEVLPPGASGLYYLRHPKFTGAFGVTDRPEWHTFWAEYDPARGESAADFTPERWTELIRLGLDAPDLRVRLLEALPWEMAARIAHRWRHGRVFLAGDAAKVNPPTGGLGGNTAIGDGFDLAWKLAAVLHGEAGPGLLDSYEKERRQVAELVVDESLYLYAHRLAPHMAGAVPAETGYAQVILGFRYRSDAVVVEDGDPVRAEDPARASGRPGFRAPHLWVERGGERCSTIDLFGRGWVVVCGPRGGAWAAAAARLARELGVRVEGLRAGADVRDPDGELARRYGIGAAGASLVRPDGVVAWRTAEEAGDGEEAAVAALRGVLMRVLAR</sequence>
<dbReference type="GO" id="GO:0016491">
    <property type="term" value="F:oxidoreductase activity"/>
    <property type="evidence" value="ECO:0007669"/>
    <property type="project" value="UniProtKB-KW"/>
</dbReference>
<dbReference type="Pfam" id="PF21274">
    <property type="entry name" value="Rng_hyd_C"/>
    <property type="match status" value="1"/>
</dbReference>
<keyword evidence="4" id="KW-0812">Transmembrane</keyword>
<dbReference type="PANTHER" id="PTHR43004">
    <property type="entry name" value="TRK SYSTEM POTASSIUM UPTAKE PROTEIN"/>
    <property type="match status" value="1"/>
</dbReference>
<proteinExistence type="predicted"/>
<evidence type="ECO:0000256" key="3">
    <source>
        <dbReference type="ARBA" id="ARBA00022827"/>
    </source>
</evidence>
<feature type="transmembrane region" description="Helical" evidence="4">
    <location>
        <begin position="20"/>
        <end position="37"/>
    </location>
</feature>
<evidence type="ECO:0000313" key="7">
    <source>
        <dbReference type="Proteomes" id="UP001596540"/>
    </source>
</evidence>
<name>A0ABW2KQC5_9ACTN</name>
<protein>
    <submittedName>
        <fullName evidence="6">Aklavinone 12-hydroxylase RdmE</fullName>
        <ecNumber evidence="6">1.14.13.180</ecNumber>
    </submittedName>
</protein>
<evidence type="ECO:0000256" key="4">
    <source>
        <dbReference type="SAM" id="Phobius"/>
    </source>
</evidence>
<keyword evidence="2" id="KW-0285">Flavoprotein</keyword>
<dbReference type="Proteomes" id="UP001596540">
    <property type="component" value="Unassembled WGS sequence"/>
</dbReference>
<dbReference type="InterPro" id="IPR036188">
    <property type="entry name" value="FAD/NAD-bd_sf"/>
</dbReference>
<dbReference type="Gene3D" id="3.40.30.120">
    <property type="match status" value="1"/>
</dbReference>
<keyword evidence="3" id="KW-0274">FAD</keyword>
<dbReference type="RefSeq" id="WP_379874397.1">
    <property type="nucleotide sequence ID" value="NZ_JBHTBH010000025.1"/>
</dbReference>
<dbReference type="Gene3D" id="3.50.50.60">
    <property type="entry name" value="FAD/NAD(P)-binding domain"/>
    <property type="match status" value="1"/>
</dbReference>
<dbReference type="EC" id="1.14.13.180" evidence="6"/>
<comment type="cofactor">
    <cofactor evidence="1">
        <name>FAD</name>
        <dbReference type="ChEBI" id="CHEBI:57692"/>
    </cofactor>
</comment>
<dbReference type="Pfam" id="PF01494">
    <property type="entry name" value="FAD_binding_3"/>
    <property type="match status" value="1"/>
</dbReference>
<evidence type="ECO:0000259" key="5">
    <source>
        <dbReference type="Pfam" id="PF01494"/>
    </source>
</evidence>